<feature type="domain" description="Glabrous enhancer-binding protein-like DBD" evidence="3">
    <location>
        <begin position="60"/>
        <end position="153"/>
    </location>
</feature>
<gene>
    <name evidence="4" type="ordered locus">AXX17_At2g33040</name>
</gene>
<sequence>MVGTKRVADSIDTNSDDTLTRNREVEVEAMLSRRKQLRTTTTRTTTTRTTPLSLSSSASKMNWSKNDELVILGGIVDYENETKLSYRSDWDALYRYIKDCVEAKFSKIQLINKVKNMKRKFTYNQGRSNHGEQLSFTNTDDDEIFKLSLIIWDKNESEYVSNENIDQAKDVPSGEPETNDVPCEEQDDRDVPCEEQERASIEIDNGVREKLDQAKDVPCVEQESEDVPCVEQERVSIEIDNGEKEKLDQTMDCEEQENTDVLCEEKGDKDVPCEEQENKDVPCEEQERVSIEIDNGEEEMSSEEDGVDEVGVMEDTLDSGISFQGLGKNGVKDKSEEDDVVELGVLQEIFKEDTFFQSLGRYQQKLLLQSLENVGVERRKELINEWKALFVDEQRLCVKKLTFAAKLANLGVSP</sequence>
<comment type="caution">
    <text evidence="4">The sequence shown here is derived from an EMBL/GenBank/DDBJ whole genome shotgun (WGS) entry which is preliminary data.</text>
</comment>
<evidence type="ECO:0000313" key="5">
    <source>
        <dbReference type="Proteomes" id="UP000078284"/>
    </source>
</evidence>
<evidence type="ECO:0000256" key="1">
    <source>
        <dbReference type="ARBA" id="ARBA00010820"/>
    </source>
</evidence>
<dbReference type="PANTHER" id="PTHR31662:SF49">
    <property type="entry name" value="GLABROUS1 ENHANCER-BINDING PROTEIN-RELATED"/>
    <property type="match status" value="1"/>
</dbReference>
<dbReference type="EMBL" id="LUHQ01000002">
    <property type="protein sequence ID" value="OAP08542.1"/>
    <property type="molecule type" value="Genomic_DNA"/>
</dbReference>
<reference evidence="5" key="1">
    <citation type="journal article" date="2016" name="Proc. Natl. Acad. Sci. U.S.A.">
        <title>Chromosome-level assembly of Arabidopsis thaliana Ler reveals the extent of translocation and inversion polymorphisms.</title>
        <authorList>
            <person name="Zapata L."/>
            <person name="Ding J."/>
            <person name="Willing E.M."/>
            <person name="Hartwig B."/>
            <person name="Bezdan D."/>
            <person name="Jiao W.B."/>
            <person name="Patel V."/>
            <person name="Velikkakam James G."/>
            <person name="Koornneef M."/>
            <person name="Ossowski S."/>
            <person name="Schneeberger K."/>
        </authorList>
    </citation>
    <scope>NUCLEOTIDE SEQUENCE [LARGE SCALE GENOMIC DNA]</scope>
    <source>
        <strain evidence="5">cv. Landsberg erecta</strain>
    </source>
</reference>
<dbReference type="Pfam" id="PF04504">
    <property type="entry name" value="GeBP-like_DBD"/>
    <property type="match status" value="1"/>
</dbReference>
<feature type="compositionally biased region" description="Low complexity" evidence="2">
    <location>
        <begin position="38"/>
        <end position="50"/>
    </location>
</feature>
<organism evidence="4 5">
    <name type="scientific">Arabidopsis thaliana</name>
    <name type="common">Mouse-ear cress</name>
    <dbReference type="NCBI Taxonomy" id="3702"/>
    <lineage>
        <taxon>Eukaryota</taxon>
        <taxon>Viridiplantae</taxon>
        <taxon>Streptophyta</taxon>
        <taxon>Embryophyta</taxon>
        <taxon>Tracheophyta</taxon>
        <taxon>Spermatophyta</taxon>
        <taxon>Magnoliopsida</taxon>
        <taxon>eudicotyledons</taxon>
        <taxon>Gunneridae</taxon>
        <taxon>Pentapetalae</taxon>
        <taxon>rosids</taxon>
        <taxon>malvids</taxon>
        <taxon>Brassicales</taxon>
        <taxon>Brassicaceae</taxon>
        <taxon>Camelineae</taxon>
        <taxon>Arabidopsis</taxon>
    </lineage>
</organism>
<dbReference type="GO" id="GO:0006355">
    <property type="term" value="P:regulation of DNA-templated transcription"/>
    <property type="evidence" value="ECO:0007669"/>
    <property type="project" value="InterPro"/>
</dbReference>
<feature type="region of interest" description="Disordered" evidence="2">
    <location>
        <begin position="36"/>
        <end position="57"/>
    </location>
</feature>
<evidence type="ECO:0000256" key="2">
    <source>
        <dbReference type="SAM" id="MobiDB-lite"/>
    </source>
</evidence>
<proteinExistence type="inferred from homology"/>
<evidence type="ECO:0000259" key="3">
    <source>
        <dbReference type="Pfam" id="PF04504"/>
    </source>
</evidence>
<evidence type="ECO:0000313" key="4">
    <source>
        <dbReference type="EMBL" id="OAP08542.1"/>
    </source>
</evidence>
<name>A0A178VUJ8_ARATH</name>
<dbReference type="Proteomes" id="UP000078284">
    <property type="component" value="Chromosome 2"/>
</dbReference>
<comment type="similarity">
    <text evidence="1">Belongs to the GeBP family.</text>
</comment>
<protein>
    <recommendedName>
        <fullName evidence="3">Glabrous enhancer-binding protein-like DBD domain-containing protein</fullName>
    </recommendedName>
</protein>
<feature type="region of interest" description="Disordered" evidence="2">
    <location>
        <begin position="164"/>
        <end position="191"/>
    </location>
</feature>
<dbReference type="InterPro" id="IPR053932">
    <property type="entry name" value="GeBP-like_DBD"/>
</dbReference>
<dbReference type="PANTHER" id="PTHR31662">
    <property type="entry name" value="BNAANNG10740D PROTEIN-RELATED"/>
    <property type="match status" value="1"/>
</dbReference>
<dbReference type="InterPro" id="IPR007592">
    <property type="entry name" value="GEBP"/>
</dbReference>
<dbReference type="AlphaFoldDB" id="A0A178VUJ8"/>
<dbReference type="ExpressionAtlas" id="A0A178VUJ8">
    <property type="expression patterns" value="baseline and differential"/>
</dbReference>
<accession>A0A178VUJ8</accession>